<evidence type="ECO:0000313" key="3">
    <source>
        <dbReference type="Proteomes" id="UP000594262"/>
    </source>
</evidence>
<evidence type="ECO:0000313" key="2">
    <source>
        <dbReference type="EnsemblMetazoa" id="CLYHEMP004596.1"/>
    </source>
</evidence>
<evidence type="ECO:0000259" key="1">
    <source>
        <dbReference type="PROSITE" id="PS50948"/>
    </source>
</evidence>
<proteinExistence type="predicted"/>
<sequence>SAFSTILREAQCNIYDAEFSKIKYNQRLIGNILDFIESVSLRRCLTNCLHHPNCQSVNYMRPGKLCQILDDAFQLNVTGTVRFERADDWNHFETNYNRKTLGQRCTTNDLCPVDKVCKDSCLGEHQCVEFEGEPLYTYVKEASMSSDHGLYPAINAFDGIQYVYMNFAHTGSDNRPHWLKAVFKERLFIFWVEFFNRYEPNYAHITERSNNINLYTILNNNGQSIEAWFGNTETIGASKKFSCMKYADEIMARQPIDKSATDLNIGEIWMFGRVLKENF</sequence>
<accession>A0A7M5WR55</accession>
<dbReference type="AlphaFoldDB" id="A0A7M5WR55"/>
<organism evidence="2 3">
    <name type="scientific">Clytia hemisphaerica</name>
    <dbReference type="NCBI Taxonomy" id="252671"/>
    <lineage>
        <taxon>Eukaryota</taxon>
        <taxon>Metazoa</taxon>
        <taxon>Cnidaria</taxon>
        <taxon>Hydrozoa</taxon>
        <taxon>Hydroidolina</taxon>
        <taxon>Leptothecata</taxon>
        <taxon>Obeliida</taxon>
        <taxon>Clytiidae</taxon>
        <taxon>Clytia</taxon>
    </lineage>
</organism>
<dbReference type="Pfam" id="PF00024">
    <property type="entry name" value="PAN_1"/>
    <property type="match status" value="1"/>
</dbReference>
<keyword evidence="3" id="KW-1185">Reference proteome</keyword>
<dbReference type="InterPro" id="IPR003609">
    <property type="entry name" value="Pan_app"/>
</dbReference>
<dbReference type="OrthoDB" id="6423981at2759"/>
<feature type="domain" description="Apple" evidence="1">
    <location>
        <begin position="12"/>
        <end position="96"/>
    </location>
</feature>
<name>A0A7M5WR55_9CNID</name>
<dbReference type="EnsemblMetazoa" id="CLYHEMT004596.1">
    <property type="protein sequence ID" value="CLYHEMP004596.1"/>
    <property type="gene ID" value="CLYHEMG004596"/>
</dbReference>
<dbReference type="Proteomes" id="UP000594262">
    <property type="component" value="Unplaced"/>
</dbReference>
<reference evidence="2" key="1">
    <citation type="submission" date="2021-01" db="UniProtKB">
        <authorList>
            <consortium name="EnsemblMetazoa"/>
        </authorList>
    </citation>
    <scope>IDENTIFICATION</scope>
</reference>
<dbReference type="PROSITE" id="PS50948">
    <property type="entry name" value="PAN"/>
    <property type="match status" value="1"/>
</dbReference>
<dbReference type="SUPFAM" id="SSF57414">
    <property type="entry name" value="Hairpin loop containing domain-like"/>
    <property type="match status" value="1"/>
</dbReference>
<protein>
    <recommendedName>
        <fullName evidence="1">Apple domain-containing protein</fullName>
    </recommendedName>
</protein>